<reference evidence="1 2" key="1">
    <citation type="journal article" date="2011" name="J. Gen. Appl. Microbiol.">
        <title>Draft genome sequencing of the enigmatic yeast Saitoella complicata.</title>
        <authorList>
            <person name="Nishida H."/>
            <person name="Hamamoto M."/>
            <person name="Sugiyama J."/>
        </authorList>
    </citation>
    <scope>NUCLEOTIDE SEQUENCE [LARGE SCALE GENOMIC DNA]</scope>
    <source>
        <strain evidence="1 2">NRRL Y-17804</strain>
    </source>
</reference>
<keyword evidence="2" id="KW-1185">Reference proteome</keyword>
<name>A0A0E9NSD6_SAICN</name>
<accession>A0A0E9NSD6</accession>
<sequence length="155" mass="17580">MSTYVTHLFLRDCIIKNHTHSPIQVTAHFAHETSPSTLVVHSGKETGHLNAILDNINVITGEYEGDWLPMTDAIIRHGGSVTIAGTQPEDKLVARFKDEKGWDSRVLFTLDYEKLCCHGVQVRECKACFEVYKASKPSGRFHIRGRRFDLKKQKT</sequence>
<reference evidence="1 2" key="2">
    <citation type="journal article" date="2014" name="J. Gen. Appl. Microbiol.">
        <title>The early diverging ascomycetous budding yeast Saitoella complicata has three histone deacetylases belonging to the Clr6, Hos2, and Rpd3 lineages.</title>
        <authorList>
            <person name="Nishida H."/>
            <person name="Matsumoto T."/>
            <person name="Kondo S."/>
            <person name="Hamamoto M."/>
            <person name="Yoshikawa H."/>
        </authorList>
    </citation>
    <scope>NUCLEOTIDE SEQUENCE [LARGE SCALE GENOMIC DNA]</scope>
    <source>
        <strain evidence="1 2">NRRL Y-17804</strain>
    </source>
</reference>
<gene>
    <name evidence="1" type="ORF">G7K_6754-t1</name>
</gene>
<dbReference type="Proteomes" id="UP000033140">
    <property type="component" value="Unassembled WGS sequence"/>
</dbReference>
<dbReference type="RefSeq" id="XP_019027732.1">
    <property type="nucleotide sequence ID" value="XM_019167200.1"/>
</dbReference>
<dbReference type="EMBL" id="BACD03000080">
    <property type="protein sequence ID" value="GAO52683.1"/>
    <property type="molecule type" value="Genomic_DNA"/>
</dbReference>
<evidence type="ECO:0000313" key="2">
    <source>
        <dbReference type="Proteomes" id="UP000033140"/>
    </source>
</evidence>
<dbReference type="AlphaFoldDB" id="A0A0E9NSD6"/>
<protein>
    <submittedName>
        <fullName evidence="1">Uncharacterized protein</fullName>
    </submittedName>
</protein>
<evidence type="ECO:0000313" key="1">
    <source>
        <dbReference type="EMBL" id="GAO52683.1"/>
    </source>
</evidence>
<comment type="caution">
    <text evidence="1">The sequence shown here is derived from an EMBL/GenBank/DDBJ whole genome shotgun (WGS) entry which is preliminary data.</text>
</comment>
<proteinExistence type="predicted"/>
<reference evidence="1 2" key="3">
    <citation type="journal article" date="2015" name="Genome Announc.">
        <title>Draft Genome Sequence of the Archiascomycetous Yeast Saitoella complicata.</title>
        <authorList>
            <person name="Yamauchi K."/>
            <person name="Kondo S."/>
            <person name="Hamamoto M."/>
            <person name="Takahashi Y."/>
            <person name="Ogura Y."/>
            <person name="Hayashi T."/>
            <person name="Nishida H."/>
        </authorList>
    </citation>
    <scope>NUCLEOTIDE SEQUENCE [LARGE SCALE GENOMIC DNA]</scope>
    <source>
        <strain evidence="1 2">NRRL Y-17804</strain>
    </source>
</reference>
<organism evidence="1 2">
    <name type="scientific">Saitoella complicata (strain BCRC 22490 / CBS 7301 / JCM 7358 / NBRC 10748 / NRRL Y-17804)</name>
    <dbReference type="NCBI Taxonomy" id="698492"/>
    <lineage>
        <taxon>Eukaryota</taxon>
        <taxon>Fungi</taxon>
        <taxon>Dikarya</taxon>
        <taxon>Ascomycota</taxon>
        <taxon>Taphrinomycotina</taxon>
        <taxon>Taphrinomycotina incertae sedis</taxon>
        <taxon>Saitoella</taxon>
    </lineage>
</organism>